<reference evidence="1 2" key="1">
    <citation type="submission" date="2018-04" db="EMBL/GenBank/DDBJ databases">
        <title>Chitinophaga fuyangensis sp. nov., isolated from soil in a chemical factory.</title>
        <authorList>
            <person name="Chen K."/>
        </authorList>
    </citation>
    <scope>NUCLEOTIDE SEQUENCE [LARGE SCALE GENOMIC DNA]</scope>
    <source>
        <strain evidence="1 2">LY-1</strain>
    </source>
</reference>
<comment type="caution">
    <text evidence="1">The sequence shown here is derived from an EMBL/GenBank/DDBJ whole genome shotgun (WGS) entry which is preliminary data.</text>
</comment>
<evidence type="ECO:0000313" key="1">
    <source>
        <dbReference type="EMBL" id="PUZ25847.1"/>
    </source>
</evidence>
<evidence type="ECO:0000313" key="2">
    <source>
        <dbReference type="Proteomes" id="UP000244450"/>
    </source>
</evidence>
<dbReference type="AlphaFoldDB" id="A0A2T7BHT7"/>
<protein>
    <submittedName>
        <fullName evidence="1">Uncharacterized protein</fullName>
    </submittedName>
</protein>
<dbReference type="Proteomes" id="UP000244450">
    <property type="component" value="Unassembled WGS sequence"/>
</dbReference>
<keyword evidence="2" id="KW-1185">Reference proteome</keyword>
<accession>A0A2T7BHT7</accession>
<name>A0A2T7BHT7_9BACT</name>
<dbReference type="OrthoDB" id="1149873at2"/>
<organism evidence="1 2">
    <name type="scientific">Chitinophaga parva</name>
    <dbReference type="NCBI Taxonomy" id="2169414"/>
    <lineage>
        <taxon>Bacteria</taxon>
        <taxon>Pseudomonadati</taxon>
        <taxon>Bacteroidota</taxon>
        <taxon>Chitinophagia</taxon>
        <taxon>Chitinophagales</taxon>
        <taxon>Chitinophagaceae</taxon>
        <taxon>Chitinophaga</taxon>
    </lineage>
</organism>
<gene>
    <name evidence="1" type="ORF">DCC81_16455</name>
</gene>
<sequence length="82" mass="9232">MTDENKKRTASFLEKLKQKATTQQHYGGNVPDEEAKMDIRDCPNCGAGRAYHKGLTHCAYCGFAFMHTTLTDGIHIRKENNS</sequence>
<proteinExistence type="predicted"/>
<dbReference type="EMBL" id="QCYK01000002">
    <property type="protein sequence ID" value="PUZ25847.1"/>
    <property type="molecule type" value="Genomic_DNA"/>
</dbReference>
<dbReference type="RefSeq" id="WP_108687686.1">
    <property type="nucleotide sequence ID" value="NZ_QCYK01000002.1"/>
</dbReference>